<accession>A0A2H0KAV5</accession>
<gene>
    <name evidence="4" type="ORF">COV91_04450</name>
</gene>
<sequence>MKTPNMFDTEVQFEGITLNVDPINRSRTDQDDNVMAIFWEEQPFMWHFSKGYIDHALKKSSGEVEFLDVGTGSGIWSILVKKHLTPKSVIALDINKRAISQAKKNAIRNKVSFDVRNEYYGMHSVAYRSAKVIGIYPPYHIYPAEVENKIPLHARGGIDGQQLFKEQLTTANYHLAEEGVIVFNMMCLGRNGKPEFARYIPRIVEQSSLKYTNIFPPTRTREFLLAVYGEEFSQFQKGLSKSFPELYFCDGVITRDGKGKIEEIPHKIPLYGRRWKDRIQLHKEVAKHGKDGK</sequence>
<dbReference type="Proteomes" id="UP000229342">
    <property type="component" value="Unassembled WGS sequence"/>
</dbReference>
<evidence type="ECO:0008006" key="6">
    <source>
        <dbReference type="Google" id="ProtNLM"/>
    </source>
</evidence>
<evidence type="ECO:0000256" key="2">
    <source>
        <dbReference type="ARBA" id="ARBA00022679"/>
    </source>
</evidence>
<dbReference type="PANTHER" id="PTHR45875">
    <property type="entry name" value="METHYLTRANSFERASE N6AMT1"/>
    <property type="match status" value="1"/>
</dbReference>
<comment type="caution">
    <text evidence="4">The sequence shown here is derived from an EMBL/GenBank/DDBJ whole genome shotgun (WGS) entry which is preliminary data.</text>
</comment>
<keyword evidence="2" id="KW-0808">Transferase</keyword>
<dbReference type="InterPro" id="IPR029063">
    <property type="entry name" value="SAM-dependent_MTases_sf"/>
</dbReference>
<evidence type="ECO:0000313" key="4">
    <source>
        <dbReference type="EMBL" id="PIQ68355.1"/>
    </source>
</evidence>
<dbReference type="Gene3D" id="3.40.50.150">
    <property type="entry name" value="Vaccinia Virus protein VP39"/>
    <property type="match status" value="1"/>
</dbReference>
<evidence type="ECO:0000256" key="1">
    <source>
        <dbReference type="ARBA" id="ARBA00022603"/>
    </source>
</evidence>
<dbReference type="PANTHER" id="PTHR45875:SF1">
    <property type="entry name" value="METHYLTRANSFERASE N6AMT1"/>
    <property type="match status" value="1"/>
</dbReference>
<dbReference type="GO" id="GO:0008757">
    <property type="term" value="F:S-adenosylmethionine-dependent methyltransferase activity"/>
    <property type="evidence" value="ECO:0007669"/>
    <property type="project" value="TreeGrafter"/>
</dbReference>
<dbReference type="InterPro" id="IPR052190">
    <property type="entry name" value="Euk-Arch_PrmC-MTase"/>
</dbReference>
<dbReference type="SUPFAM" id="SSF53335">
    <property type="entry name" value="S-adenosyl-L-methionine-dependent methyltransferases"/>
    <property type="match status" value="1"/>
</dbReference>
<evidence type="ECO:0000313" key="5">
    <source>
        <dbReference type="Proteomes" id="UP000229342"/>
    </source>
</evidence>
<dbReference type="GO" id="GO:0008276">
    <property type="term" value="F:protein methyltransferase activity"/>
    <property type="evidence" value="ECO:0007669"/>
    <property type="project" value="TreeGrafter"/>
</dbReference>
<dbReference type="Pfam" id="PF06325">
    <property type="entry name" value="PrmA"/>
    <property type="match status" value="1"/>
</dbReference>
<evidence type="ECO:0000256" key="3">
    <source>
        <dbReference type="ARBA" id="ARBA00022691"/>
    </source>
</evidence>
<proteinExistence type="predicted"/>
<dbReference type="CDD" id="cd02440">
    <property type="entry name" value="AdoMet_MTases"/>
    <property type="match status" value="1"/>
</dbReference>
<organism evidence="4 5">
    <name type="scientific">Candidatus Taylorbacteria bacterium CG11_big_fil_rev_8_21_14_0_20_46_11</name>
    <dbReference type="NCBI Taxonomy" id="1975025"/>
    <lineage>
        <taxon>Bacteria</taxon>
        <taxon>Candidatus Tayloriibacteriota</taxon>
    </lineage>
</organism>
<dbReference type="GO" id="GO:0035657">
    <property type="term" value="C:eRF1 methyltransferase complex"/>
    <property type="evidence" value="ECO:0007669"/>
    <property type="project" value="TreeGrafter"/>
</dbReference>
<keyword evidence="1" id="KW-0489">Methyltransferase</keyword>
<dbReference type="AlphaFoldDB" id="A0A2H0KAV5"/>
<keyword evidence="3" id="KW-0949">S-adenosyl-L-methionine</keyword>
<protein>
    <recommendedName>
        <fullName evidence="6">Methyltransferase small domain-containing protein</fullName>
    </recommendedName>
</protein>
<dbReference type="GO" id="GO:0032259">
    <property type="term" value="P:methylation"/>
    <property type="evidence" value="ECO:0007669"/>
    <property type="project" value="UniProtKB-KW"/>
</dbReference>
<reference evidence="4 5" key="1">
    <citation type="submission" date="2017-09" db="EMBL/GenBank/DDBJ databases">
        <title>Depth-based differentiation of microbial function through sediment-hosted aquifers and enrichment of novel symbionts in the deep terrestrial subsurface.</title>
        <authorList>
            <person name="Probst A.J."/>
            <person name="Ladd B."/>
            <person name="Jarett J.K."/>
            <person name="Geller-Mcgrath D.E."/>
            <person name="Sieber C.M."/>
            <person name="Emerson J.B."/>
            <person name="Anantharaman K."/>
            <person name="Thomas B.C."/>
            <person name="Malmstrom R."/>
            <person name="Stieglmeier M."/>
            <person name="Klingl A."/>
            <person name="Woyke T."/>
            <person name="Ryan C.M."/>
            <person name="Banfield J.F."/>
        </authorList>
    </citation>
    <scope>NUCLEOTIDE SEQUENCE [LARGE SCALE GENOMIC DNA]</scope>
    <source>
        <strain evidence="4">CG11_big_fil_rev_8_21_14_0_20_46_11</strain>
    </source>
</reference>
<dbReference type="EMBL" id="PCVG01000058">
    <property type="protein sequence ID" value="PIQ68355.1"/>
    <property type="molecule type" value="Genomic_DNA"/>
</dbReference>
<name>A0A2H0KAV5_9BACT</name>